<reference evidence="1" key="1">
    <citation type="submission" date="2021-05" db="EMBL/GenBank/DDBJ databases">
        <authorList>
            <person name="Tigano A."/>
        </authorList>
    </citation>
    <scope>NUCLEOTIDE SEQUENCE</scope>
</reference>
<accession>A0A8S4AJ20</accession>
<proteinExistence type="predicted"/>
<dbReference type="OrthoDB" id="8853974at2759"/>
<protein>
    <submittedName>
        <fullName evidence="1">(Atlantic silverside) hypothetical protein</fullName>
    </submittedName>
</protein>
<gene>
    <name evidence="1" type="ORF">MMEN_LOCUS792</name>
</gene>
<evidence type="ECO:0000313" key="2">
    <source>
        <dbReference type="Proteomes" id="UP000677803"/>
    </source>
</evidence>
<dbReference type="Proteomes" id="UP000677803">
    <property type="component" value="Unassembled WGS sequence"/>
</dbReference>
<dbReference type="EMBL" id="CAJRST010000001">
    <property type="protein sequence ID" value="CAG5858462.1"/>
    <property type="molecule type" value="Genomic_DNA"/>
</dbReference>
<organism evidence="1 2">
    <name type="scientific">Menidia menidia</name>
    <name type="common">Atlantic silverside</name>
    <dbReference type="NCBI Taxonomy" id="238744"/>
    <lineage>
        <taxon>Eukaryota</taxon>
        <taxon>Metazoa</taxon>
        <taxon>Chordata</taxon>
        <taxon>Craniata</taxon>
        <taxon>Vertebrata</taxon>
        <taxon>Euteleostomi</taxon>
        <taxon>Actinopterygii</taxon>
        <taxon>Neopterygii</taxon>
        <taxon>Teleostei</taxon>
        <taxon>Neoteleostei</taxon>
        <taxon>Acanthomorphata</taxon>
        <taxon>Ovalentaria</taxon>
        <taxon>Atherinomorphae</taxon>
        <taxon>Atheriniformes</taxon>
        <taxon>Atherinopsidae</taxon>
        <taxon>Menidiinae</taxon>
        <taxon>Menidia</taxon>
    </lineage>
</organism>
<name>A0A8S4AJ20_9TELE</name>
<sequence>MKAPVGKARGIPLKPKRRVRDYASFIYRSHKEAGPNAVRSSEFLACRQLRFPQPILLKLVSLEASRLSKTNRLKEITLQEISAAVTLVQKRIGSRAAA</sequence>
<comment type="caution">
    <text evidence="1">The sequence shown here is derived from an EMBL/GenBank/DDBJ whole genome shotgun (WGS) entry which is preliminary data.</text>
</comment>
<keyword evidence="2" id="KW-1185">Reference proteome</keyword>
<dbReference type="AlphaFoldDB" id="A0A8S4AJ20"/>
<evidence type="ECO:0000313" key="1">
    <source>
        <dbReference type="EMBL" id="CAG5858462.1"/>
    </source>
</evidence>